<dbReference type="EMBL" id="AP018930">
    <property type="protein sequence ID" value="BBG27069.1"/>
    <property type="molecule type" value="Genomic_DNA"/>
</dbReference>
<comment type="catalytic activity">
    <reaction evidence="5">
        <text>Co-precorrin-5B + S-adenosyl-L-methionine = Co-precorrin-6A + S-adenosyl-L-homocysteine</text>
        <dbReference type="Rhea" id="RHEA:26285"/>
        <dbReference type="ChEBI" id="CHEBI:57856"/>
        <dbReference type="ChEBI" id="CHEBI:59789"/>
        <dbReference type="ChEBI" id="CHEBI:60063"/>
        <dbReference type="ChEBI" id="CHEBI:60064"/>
        <dbReference type="EC" id="2.1.1.195"/>
    </reaction>
</comment>
<protein>
    <recommendedName>
        <fullName evidence="5">Cobalt-precorrin-5B C(1)-methyltransferase</fullName>
        <ecNumber evidence="5">2.1.1.195</ecNumber>
    </recommendedName>
    <alternativeName>
        <fullName evidence="5">Cobalt-precorrin-6A synthase</fullName>
    </alternativeName>
</protein>
<dbReference type="PANTHER" id="PTHR35863">
    <property type="entry name" value="COBALT-PRECORRIN-5B C(1)-METHYLTRANSFERASE"/>
    <property type="match status" value="1"/>
</dbReference>
<dbReference type="STRING" id="1294262.GCA_001316085_00406"/>
<evidence type="ECO:0000256" key="4">
    <source>
        <dbReference type="ARBA" id="ARBA00022691"/>
    </source>
</evidence>
<evidence type="ECO:0000256" key="2">
    <source>
        <dbReference type="ARBA" id="ARBA00022603"/>
    </source>
</evidence>
<dbReference type="GO" id="GO:0019251">
    <property type="term" value="P:anaerobic cobalamin biosynthetic process"/>
    <property type="evidence" value="ECO:0007669"/>
    <property type="project" value="UniProtKB-UniRule"/>
</dbReference>
<evidence type="ECO:0000313" key="7">
    <source>
        <dbReference type="EMBL" id="BBG27069.1"/>
    </source>
</evidence>
<dbReference type="GO" id="GO:0008168">
    <property type="term" value="F:methyltransferase activity"/>
    <property type="evidence" value="ECO:0007669"/>
    <property type="project" value="UniProtKB-UniRule"/>
</dbReference>
<keyword evidence="3 5" id="KW-0808">Transferase</keyword>
<dbReference type="AlphaFoldDB" id="A0A510DVR7"/>
<sequence length="350" mass="37670">MILIDTLKRFGITTGGAASAASKAAVLFSKGIEVDRVVIPTPIGLRIEIPIARLERRGEEFCASVQKFSGDNPDILNGIEIISCVSSSDSFSVEGGDGIGIVTKPGLRVNVGERAINPMSRSMIEQAIKEVEPDMKVKVRVIVPRGEELAEETMNRVVGIKGGISILGTTGIEYPVSDEDYIEHIKCELGAVKISHESVSLALGNTAVSFAKKSGDPVVKIGDRVGDSVELAAEMGFRLISLYGMPAKLMKVASGIMNTHNKFGDARVETMVFLSVLAGIDGEILRKITLSTSVEEGFHYMGELKYKVSELLANRVILRIKSLKKVKINKPNLKVVVVGYEGEKLAEVGI</sequence>
<accession>A0A510E3K3</accession>
<name>A0A510DVR7_9CREN</name>
<proteinExistence type="inferred from homology"/>
<evidence type="ECO:0000313" key="8">
    <source>
        <dbReference type="Proteomes" id="UP000322983"/>
    </source>
</evidence>
<reference evidence="9" key="1">
    <citation type="submission" date="2018-09" db="EMBL/GenBank/DDBJ databases">
        <title>Complete Genome Sequencing of Sulfolobus sp. JCM 16834.</title>
        <authorList>
            <person name="Kato S."/>
            <person name="Itoh T."/>
            <person name="Ohkuma M."/>
        </authorList>
    </citation>
    <scope>NUCLEOTIDE SEQUENCE [LARGE SCALE GENOMIC DNA]</scope>
    <source>
        <strain evidence="9">IC-007</strain>
    </source>
</reference>
<keyword evidence="2 5" id="KW-0489">Methyltransferase</keyword>
<accession>A0A510DVR7</accession>
<dbReference type="UniPathway" id="UPA00148">
    <property type="reaction ID" value="UER00227"/>
</dbReference>
<keyword evidence="8" id="KW-1185">Reference proteome</keyword>
<dbReference type="Proteomes" id="UP000322983">
    <property type="component" value="Chromosome"/>
</dbReference>
<dbReference type="NCBIfam" id="TIGR00312">
    <property type="entry name" value="cbiD"/>
    <property type="match status" value="1"/>
</dbReference>
<dbReference type="PANTHER" id="PTHR35863:SF1">
    <property type="entry name" value="COBALT-PRECORRIN-5B C(1)-METHYLTRANSFERASE"/>
    <property type="match status" value="1"/>
</dbReference>
<dbReference type="Proteomes" id="UP000325030">
    <property type="component" value="Chromosome"/>
</dbReference>
<dbReference type="PIRSF" id="PIRSF026782">
    <property type="entry name" value="CbiD"/>
    <property type="match status" value="1"/>
</dbReference>
<evidence type="ECO:0000256" key="5">
    <source>
        <dbReference type="HAMAP-Rule" id="MF_00787"/>
    </source>
</evidence>
<dbReference type="SUPFAM" id="SSF111342">
    <property type="entry name" value="CbiD-like"/>
    <property type="match status" value="1"/>
</dbReference>
<reference evidence="6 8" key="2">
    <citation type="journal article" date="2020" name="Int. J. Syst. Evol. Microbiol.">
        <title>Sulfuracidifex tepidarius gen. nov., sp. nov. and transfer of Sulfolobus metallicus Huber and Stetter 1992 to the genus Sulfuracidifex as Sulfuracidifex metallicus comb. nov.</title>
        <authorList>
            <person name="Itoh T."/>
            <person name="Miura T."/>
            <person name="Sakai H.D."/>
            <person name="Kato S."/>
            <person name="Ohkuma M."/>
            <person name="Takashina T."/>
        </authorList>
    </citation>
    <scope>NUCLEOTIDE SEQUENCE [LARGE SCALE GENOMIC DNA]</scope>
    <source>
        <strain evidence="6 8">IC-006</strain>
        <strain evidence="7">IC-007</strain>
    </source>
</reference>
<evidence type="ECO:0000313" key="6">
    <source>
        <dbReference type="EMBL" id="BBG24312.1"/>
    </source>
</evidence>
<evidence type="ECO:0000313" key="9">
    <source>
        <dbReference type="Proteomes" id="UP000325030"/>
    </source>
</evidence>
<comment type="function">
    <text evidence="5">Catalyzes the methylation of C-1 in cobalt-precorrin-5B to form cobalt-precorrin-6A.</text>
</comment>
<comment type="pathway">
    <text evidence="5">Cofactor biosynthesis; adenosylcobalamin biosynthesis; cob(II)yrinate a,c-diamide from sirohydrochlorin (anaerobic route): step 6/10.</text>
</comment>
<evidence type="ECO:0000256" key="1">
    <source>
        <dbReference type="ARBA" id="ARBA00022573"/>
    </source>
</evidence>
<comment type="similarity">
    <text evidence="5">Belongs to the CbiD family.</text>
</comment>
<dbReference type="InterPro" id="IPR002748">
    <property type="entry name" value="CbiD"/>
</dbReference>
<keyword evidence="4 5" id="KW-0949">S-adenosyl-L-methionine</keyword>
<dbReference type="Gene3D" id="3.30.2110.10">
    <property type="entry name" value="CbiD-like"/>
    <property type="match status" value="1"/>
</dbReference>
<dbReference type="EMBL" id="AP018929">
    <property type="protein sequence ID" value="BBG24312.1"/>
    <property type="molecule type" value="Genomic_DNA"/>
</dbReference>
<gene>
    <name evidence="5" type="primary">cbiD</name>
    <name evidence="6" type="ORF">IC006_1622</name>
    <name evidence="7" type="ORF">IC007_1599</name>
</gene>
<dbReference type="Pfam" id="PF01888">
    <property type="entry name" value="CbiD"/>
    <property type="match status" value="1"/>
</dbReference>
<evidence type="ECO:0000256" key="3">
    <source>
        <dbReference type="ARBA" id="ARBA00022679"/>
    </source>
</evidence>
<dbReference type="HAMAP" id="MF_00787">
    <property type="entry name" value="CbiD"/>
    <property type="match status" value="1"/>
</dbReference>
<dbReference type="EC" id="2.1.1.195" evidence="5"/>
<organism evidence="6 8">
    <name type="scientific">Sulfuracidifex tepidarius</name>
    <dbReference type="NCBI Taxonomy" id="1294262"/>
    <lineage>
        <taxon>Archaea</taxon>
        <taxon>Thermoproteota</taxon>
        <taxon>Thermoprotei</taxon>
        <taxon>Sulfolobales</taxon>
        <taxon>Sulfolobaceae</taxon>
        <taxon>Sulfuracidifex</taxon>
    </lineage>
</organism>
<dbReference type="InterPro" id="IPR036074">
    <property type="entry name" value="CbiD_sf"/>
</dbReference>
<keyword evidence="1 5" id="KW-0169">Cobalamin biosynthesis</keyword>
<dbReference type="KEGG" id="step:IC006_1622"/>
<dbReference type="GO" id="GO:0032259">
    <property type="term" value="P:methylation"/>
    <property type="evidence" value="ECO:0007669"/>
    <property type="project" value="UniProtKB-KW"/>
</dbReference>